<evidence type="ECO:0000313" key="1">
    <source>
        <dbReference type="EMBL" id="OGK53256.1"/>
    </source>
</evidence>
<protein>
    <submittedName>
        <fullName evidence="1">Uncharacterized protein</fullName>
    </submittedName>
</protein>
<dbReference type="EMBL" id="MGAV01000021">
    <property type="protein sequence ID" value="OGK53256.1"/>
    <property type="molecule type" value="Genomic_DNA"/>
</dbReference>
<sequence>MTEQNVIVDIHEKRPQINSLLYGLSLISGQDRFDTSLCPDWYSQYNIPDLEVTPTIEDYLRGFVHNWTQSDSYQYQNESERSFFPESIAKTRAMIKRLSATDHVMGMPDKEDGVIVEKGGQRFPERGKEMSQILDQTTIEENGISWGMLSEQDRRFVAGLLMFAATGGMLERLNYMQDVDNIPAVVARELSVLEKISGQTLFSDLSDDDLLEKLGQYDQMRSNIVANRGLATIRLTEGRRRDVIVDPQVITPEQTTLNRIRANIAEDSTTDQSFFNVLSDAVREFGDGAIIFTRCSNDPIKDGDKVVGYAIIRGKQVKYQYRIVKKDDKWIFERDNHFCEISSDQIDLPNHMWRPKEDVDVGASSDDDIIHALGDRLLGTNNTAKRNNGQIGAEIPEIGWGLAYDVDGFMNNPGHAFAGINHMVRTELIPERDSSIRIWRSSPEKDAGFKIEDISTLMAYRQATLELLNGNT</sequence>
<dbReference type="Proteomes" id="UP000177418">
    <property type="component" value="Unassembled WGS sequence"/>
</dbReference>
<evidence type="ECO:0000313" key="2">
    <source>
        <dbReference type="Proteomes" id="UP000177418"/>
    </source>
</evidence>
<name>A0A1F7JCB2_9BACT</name>
<comment type="caution">
    <text evidence="1">The sequence shown here is derived from an EMBL/GenBank/DDBJ whole genome shotgun (WGS) entry which is preliminary data.</text>
</comment>
<organism evidence="1 2">
    <name type="scientific">Candidatus Roizmanbacteria bacterium RIFCSPLOWO2_02_FULL_36_11</name>
    <dbReference type="NCBI Taxonomy" id="1802071"/>
    <lineage>
        <taxon>Bacteria</taxon>
        <taxon>Candidatus Roizmaniibacteriota</taxon>
    </lineage>
</organism>
<dbReference type="AlphaFoldDB" id="A0A1F7JCB2"/>
<reference evidence="1 2" key="1">
    <citation type="journal article" date="2016" name="Nat. Commun.">
        <title>Thousands of microbial genomes shed light on interconnected biogeochemical processes in an aquifer system.</title>
        <authorList>
            <person name="Anantharaman K."/>
            <person name="Brown C.T."/>
            <person name="Hug L.A."/>
            <person name="Sharon I."/>
            <person name="Castelle C.J."/>
            <person name="Probst A.J."/>
            <person name="Thomas B.C."/>
            <person name="Singh A."/>
            <person name="Wilkins M.J."/>
            <person name="Karaoz U."/>
            <person name="Brodie E.L."/>
            <person name="Williams K.H."/>
            <person name="Hubbard S.S."/>
            <person name="Banfield J.F."/>
        </authorList>
    </citation>
    <scope>NUCLEOTIDE SEQUENCE [LARGE SCALE GENOMIC DNA]</scope>
</reference>
<proteinExistence type="predicted"/>
<accession>A0A1F7JCB2</accession>
<gene>
    <name evidence="1" type="ORF">A3H78_03040</name>
</gene>